<reference evidence="1" key="1">
    <citation type="journal article" date="2020" name="Stud. Mycol.">
        <title>101 Dothideomycetes genomes: a test case for predicting lifestyles and emergence of pathogens.</title>
        <authorList>
            <person name="Haridas S."/>
            <person name="Albert R."/>
            <person name="Binder M."/>
            <person name="Bloem J."/>
            <person name="Labutti K."/>
            <person name="Salamov A."/>
            <person name="Andreopoulos B."/>
            <person name="Baker S."/>
            <person name="Barry K."/>
            <person name="Bills G."/>
            <person name="Bluhm B."/>
            <person name="Cannon C."/>
            <person name="Castanera R."/>
            <person name="Culley D."/>
            <person name="Daum C."/>
            <person name="Ezra D."/>
            <person name="Gonzalez J."/>
            <person name="Henrissat B."/>
            <person name="Kuo A."/>
            <person name="Liang C."/>
            <person name="Lipzen A."/>
            <person name="Lutzoni F."/>
            <person name="Magnuson J."/>
            <person name="Mondo S."/>
            <person name="Nolan M."/>
            <person name="Ohm R."/>
            <person name="Pangilinan J."/>
            <person name="Park H.-J."/>
            <person name="Ramirez L."/>
            <person name="Alfaro M."/>
            <person name="Sun H."/>
            <person name="Tritt A."/>
            <person name="Yoshinaga Y."/>
            <person name="Zwiers L.-H."/>
            <person name="Turgeon B."/>
            <person name="Goodwin S."/>
            <person name="Spatafora J."/>
            <person name="Crous P."/>
            <person name="Grigoriev I."/>
        </authorList>
    </citation>
    <scope>NUCLEOTIDE SEQUENCE</scope>
    <source>
        <strain evidence="1">HMLAC05119</strain>
    </source>
</reference>
<organism evidence="1 2">
    <name type="scientific">Ampelomyces quisqualis</name>
    <name type="common">Powdery mildew agent</name>
    <dbReference type="NCBI Taxonomy" id="50730"/>
    <lineage>
        <taxon>Eukaryota</taxon>
        <taxon>Fungi</taxon>
        <taxon>Dikarya</taxon>
        <taxon>Ascomycota</taxon>
        <taxon>Pezizomycotina</taxon>
        <taxon>Dothideomycetes</taxon>
        <taxon>Pleosporomycetidae</taxon>
        <taxon>Pleosporales</taxon>
        <taxon>Pleosporineae</taxon>
        <taxon>Phaeosphaeriaceae</taxon>
        <taxon>Ampelomyces</taxon>
    </lineage>
</organism>
<dbReference type="AlphaFoldDB" id="A0A6A5QR01"/>
<gene>
    <name evidence="1" type="ORF">BDU57DRAFT_252028</name>
</gene>
<keyword evidence="2" id="KW-1185">Reference proteome</keyword>
<proteinExistence type="predicted"/>
<protein>
    <submittedName>
        <fullName evidence="1">Uncharacterized protein</fullName>
    </submittedName>
</protein>
<dbReference type="Proteomes" id="UP000800096">
    <property type="component" value="Unassembled WGS sequence"/>
</dbReference>
<name>A0A6A5QR01_AMPQU</name>
<accession>A0A6A5QR01</accession>
<dbReference type="EMBL" id="ML979135">
    <property type="protein sequence ID" value="KAF1916994.1"/>
    <property type="molecule type" value="Genomic_DNA"/>
</dbReference>
<evidence type="ECO:0000313" key="1">
    <source>
        <dbReference type="EMBL" id="KAF1916994.1"/>
    </source>
</evidence>
<sequence>MTASDLVSIGLVRLVVAQDMSCYFFCSYRSRSGELASDITRLLLISSISFIPFIPSLSIRTAPQPHLVGTCITKLCLYKLISPRCPSIPLSLFSMLAFRSAKSSGSSIQTPQQTNMNQIFDLICLVQLNKLN</sequence>
<evidence type="ECO:0000313" key="2">
    <source>
        <dbReference type="Proteomes" id="UP000800096"/>
    </source>
</evidence>